<sequence>MMLQGHLTPSSGPSTMSLAWCLLLSISGFCICCMWMICSTWLSVSSQQFMILVGRIIAILMTYIGSLGWRLKLELRKSRNHPNWGQKLLVRSRIRCKKPNTIRVAREVVVGIRKVMAAMVIQAKEIN</sequence>
<keyword evidence="1" id="KW-0812">Transmembrane</keyword>
<keyword evidence="1" id="KW-0472">Membrane</keyword>
<evidence type="ECO:0000313" key="2">
    <source>
        <dbReference type="EMBL" id="MBA4643642.1"/>
    </source>
</evidence>
<name>A0A7C9DII4_OPUST</name>
<organism evidence="2">
    <name type="scientific">Opuntia streptacantha</name>
    <name type="common">Prickly pear cactus</name>
    <name type="synonym">Opuntia cardona</name>
    <dbReference type="NCBI Taxonomy" id="393608"/>
    <lineage>
        <taxon>Eukaryota</taxon>
        <taxon>Viridiplantae</taxon>
        <taxon>Streptophyta</taxon>
        <taxon>Embryophyta</taxon>
        <taxon>Tracheophyta</taxon>
        <taxon>Spermatophyta</taxon>
        <taxon>Magnoliopsida</taxon>
        <taxon>eudicotyledons</taxon>
        <taxon>Gunneridae</taxon>
        <taxon>Pentapetalae</taxon>
        <taxon>Caryophyllales</taxon>
        <taxon>Cactineae</taxon>
        <taxon>Cactaceae</taxon>
        <taxon>Opuntioideae</taxon>
        <taxon>Opuntia</taxon>
    </lineage>
</organism>
<keyword evidence="1" id="KW-1133">Transmembrane helix</keyword>
<accession>A0A7C9DII4</accession>
<feature type="transmembrane region" description="Helical" evidence="1">
    <location>
        <begin position="49"/>
        <end position="69"/>
    </location>
</feature>
<evidence type="ECO:0000256" key="1">
    <source>
        <dbReference type="SAM" id="Phobius"/>
    </source>
</evidence>
<reference evidence="2" key="2">
    <citation type="submission" date="2020-07" db="EMBL/GenBank/DDBJ databases">
        <authorList>
            <person name="Vera ALvarez R."/>
            <person name="Arias-Moreno D.M."/>
            <person name="Jimenez-Jacinto V."/>
            <person name="Jimenez-Bremont J.F."/>
            <person name="Swaminathan K."/>
            <person name="Moose S.P."/>
            <person name="Guerrero-Gonzalez M.L."/>
            <person name="Marino-Ramirez L."/>
            <person name="Landsman D."/>
            <person name="Rodriguez-Kessler M."/>
            <person name="Delgado-Sanchez P."/>
        </authorList>
    </citation>
    <scope>NUCLEOTIDE SEQUENCE</scope>
    <source>
        <tissue evidence="2">Cladode</tissue>
    </source>
</reference>
<dbReference type="EMBL" id="GISG01134511">
    <property type="protein sequence ID" value="MBA4643642.1"/>
    <property type="molecule type" value="Transcribed_RNA"/>
</dbReference>
<reference evidence="2" key="1">
    <citation type="journal article" date="2013" name="J. Plant Res.">
        <title>Effect of fungi and light on seed germination of three Opuntia species from semiarid lands of central Mexico.</title>
        <authorList>
            <person name="Delgado-Sanchez P."/>
            <person name="Jimenez-Bremont J.F."/>
            <person name="Guerrero-Gonzalez Mde L."/>
            <person name="Flores J."/>
        </authorList>
    </citation>
    <scope>NUCLEOTIDE SEQUENCE</scope>
    <source>
        <tissue evidence="2">Cladode</tissue>
    </source>
</reference>
<protein>
    <submittedName>
        <fullName evidence="2">Uncharacterized protein</fullName>
    </submittedName>
</protein>
<proteinExistence type="predicted"/>
<feature type="transmembrane region" description="Helical" evidence="1">
    <location>
        <begin position="20"/>
        <end position="43"/>
    </location>
</feature>
<dbReference type="AlphaFoldDB" id="A0A7C9DII4"/>